<comment type="caution">
    <text evidence="1">The sequence shown here is derived from an EMBL/GenBank/DDBJ whole genome shotgun (WGS) entry which is preliminary data.</text>
</comment>
<dbReference type="Proteomes" id="UP000499080">
    <property type="component" value="Unassembled WGS sequence"/>
</dbReference>
<accession>A0A4Y2F5Q4</accession>
<organism evidence="1 2">
    <name type="scientific">Araneus ventricosus</name>
    <name type="common">Orbweaver spider</name>
    <name type="synonym">Epeira ventricosa</name>
    <dbReference type="NCBI Taxonomy" id="182803"/>
    <lineage>
        <taxon>Eukaryota</taxon>
        <taxon>Metazoa</taxon>
        <taxon>Ecdysozoa</taxon>
        <taxon>Arthropoda</taxon>
        <taxon>Chelicerata</taxon>
        <taxon>Arachnida</taxon>
        <taxon>Araneae</taxon>
        <taxon>Araneomorphae</taxon>
        <taxon>Entelegynae</taxon>
        <taxon>Araneoidea</taxon>
        <taxon>Araneidae</taxon>
        <taxon>Araneus</taxon>
    </lineage>
</organism>
<dbReference type="OrthoDB" id="6436866at2759"/>
<evidence type="ECO:0000313" key="2">
    <source>
        <dbReference type="Proteomes" id="UP000499080"/>
    </source>
</evidence>
<gene>
    <name evidence="1" type="ORF">AVEN_244976_1</name>
</gene>
<reference evidence="1 2" key="1">
    <citation type="journal article" date="2019" name="Sci. Rep.">
        <title>Orb-weaving spider Araneus ventricosus genome elucidates the spidroin gene catalogue.</title>
        <authorList>
            <person name="Kono N."/>
            <person name="Nakamura H."/>
            <person name="Ohtoshi R."/>
            <person name="Moran D.A.P."/>
            <person name="Shinohara A."/>
            <person name="Yoshida Y."/>
            <person name="Fujiwara M."/>
            <person name="Mori M."/>
            <person name="Tomita M."/>
            <person name="Arakawa K."/>
        </authorList>
    </citation>
    <scope>NUCLEOTIDE SEQUENCE [LARGE SCALE GENOMIC DNA]</scope>
</reference>
<dbReference type="PANTHER" id="PTHR47331">
    <property type="entry name" value="PHD-TYPE DOMAIN-CONTAINING PROTEIN"/>
    <property type="match status" value="1"/>
</dbReference>
<name>A0A4Y2F5Q4_ARAVE</name>
<dbReference type="InterPro" id="IPR008042">
    <property type="entry name" value="Retrotrans_Pao"/>
</dbReference>
<protein>
    <recommendedName>
        <fullName evidence="3">RNase H type-1 domain-containing protein</fullName>
    </recommendedName>
</protein>
<evidence type="ECO:0008006" key="3">
    <source>
        <dbReference type="Google" id="ProtNLM"/>
    </source>
</evidence>
<evidence type="ECO:0000313" key="1">
    <source>
        <dbReference type="EMBL" id="GBM35908.1"/>
    </source>
</evidence>
<sequence length="169" mass="18860">MNLLQSNGHPQQWTFVGSLKFIEELDVDRYLSADAIKKIILVGFADASQAAYGTVVYMKSISETNSVVMKLIASKSRIAPIKTISIPSLELSACFFLSQLVENIIHALKMEMEYDILHTDSTIALAWINTPPNHLKTFIGNSVSKIQSLNENCTWRHILSHLNPADISK</sequence>
<keyword evidence="2" id="KW-1185">Reference proteome</keyword>
<dbReference type="Pfam" id="PF05380">
    <property type="entry name" value="Peptidase_A17"/>
    <property type="match status" value="1"/>
</dbReference>
<proteinExistence type="predicted"/>
<dbReference type="EMBL" id="BGPR01000797">
    <property type="protein sequence ID" value="GBM35908.1"/>
    <property type="molecule type" value="Genomic_DNA"/>
</dbReference>
<dbReference type="AlphaFoldDB" id="A0A4Y2F5Q4"/>